<dbReference type="NCBIfam" id="NF033577">
    <property type="entry name" value="transpos_IS481"/>
    <property type="match status" value="1"/>
</dbReference>
<keyword evidence="1" id="KW-0540">Nuclease</keyword>
<evidence type="ECO:0000256" key="2">
    <source>
        <dbReference type="ARBA" id="ARBA00022723"/>
    </source>
</evidence>
<dbReference type="InterPro" id="IPR001584">
    <property type="entry name" value="Integrase_cat-core"/>
</dbReference>
<keyword evidence="10" id="KW-1185">Reference proteome</keyword>
<dbReference type="GO" id="GO:0006310">
    <property type="term" value="P:DNA recombination"/>
    <property type="evidence" value="ECO:0007669"/>
    <property type="project" value="UniProtKB-KW"/>
</dbReference>
<sequence length="332" mass="38157">MTQALHSQARTTHLIREEIRTSTLSQAALARLYNVTRQTIRKWQDRDSPVDRSHNPITMYTTLTPVQELIVVALRETLLLPTDDLLAVTREFINPAVSRAGLGRCLRRHGVSDLRDLVPVLEGEKPATKKTFKDYEPGYLHIDIKYLPQMPDETARRYLFVAIDRATRWVFMEIYADQSDSSSTDFLIKVKNACPINIVKLLTDNGSQFTDRFTSRKKDPVSGDRIPTGKHAFDVLCKDLAIEHRLIPPRHPQTNGMVERFNGRISEIVNQTRFGSAAELESTLRNYLKIYNNNIPQRALEHQTPIQALKKWHEKRPELFAKRVYNQAGLDT</sequence>
<evidence type="ECO:0000256" key="7">
    <source>
        <dbReference type="ARBA" id="ARBA00023172"/>
    </source>
</evidence>
<name>A0A2G8SZE5_9BURK</name>
<evidence type="ECO:0000256" key="6">
    <source>
        <dbReference type="ARBA" id="ARBA00022908"/>
    </source>
</evidence>
<dbReference type="PANTHER" id="PTHR42648:SF11">
    <property type="entry name" value="TRANSPOSON TY4-P GAG-POL POLYPROTEIN"/>
    <property type="match status" value="1"/>
</dbReference>
<accession>A0A2G8SZE5</accession>
<keyword evidence="7" id="KW-0233">DNA recombination</keyword>
<dbReference type="AlphaFoldDB" id="A0A2G8SZE5"/>
<dbReference type="Proteomes" id="UP000228593">
    <property type="component" value="Unassembled WGS sequence"/>
</dbReference>
<dbReference type="GO" id="GO:0046872">
    <property type="term" value="F:metal ion binding"/>
    <property type="evidence" value="ECO:0007669"/>
    <property type="project" value="UniProtKB-KW"/>
</dbReference>
<protein>
    <submittedName>
        <fullName evidence="9">IS481 family transposase</fullName>
    </submittedName>
</protein>
<keyword evidence="6" id="KW-0229">DNA integration</keyword>
<dbReference type="InterPro" id="IPR036397">
    <property type="entry name" value="RNaseH_sf"/>
</dbReference>
<proteinExistence type="predicted"/>
<dbReference type="EMBL" id="PDOB01000022">
    <property type="protein sequence ID" value="PIL39175.1"/>
    <property type="molecule type" value="Genomic_DNA"/>
</dbReference>
<dbReference type="PANTHER" id="PTHR42648">
    <property type="entry name" value="TRANSPOSASE, PUTATIVE-RELATED"/>
    <property type="match status" value="1"/>
</dbReference>
<keyword evidence="4" id="KW-0378">Hydrolase</keyword>
<comment type="caution">
    <text evidence="9">The sequence shown here is derived from an EMBL/GenBank/DDBJ whole genome shotgun (WGS) entry which is preliminary data.</text>
</comment>
<dbReference type="InterPro" id="IPR012337">
    <property type="entry name" value="RNaseH-like_sf"/>
</dbReference>
<reference evidence="9 10" key="1">
    <citation type="submission" date="2017-10" db="EMBL/GenBank/DDBJ databases">
        <title>Massilia psychrophilum sp. nov., a novel purple-pigmented bacterium isolated from Tianshan glacier, Xinjiang Municipality, China.</title>
        <authorList>
            <person name="Wang H."/>
        </authorList>
    </citation>
    <scope>NUCLEOTIDE SEQUENCE [LARGE SCALE GENOMIC DNA]</scope>
    <source>
        <strain evidence="9 10">JCM 30813</strain>
    </source>
</reference>
<organism evidence="9 10">
    <name type="scientific">Massilia psychrophila</name>
    <dbReference type="NCBI Taxonomy" id="1603353"/>
    <lineage>
        <taxon>Bacteria</taxon>
        <taxon>Pseudomonadati</taxon>
        <taxon>Pseudomonadota</taxon>
        <taxon>Betaproteobacteria</taxon>
        <taxon>Burkholderiales</taxon>
        <taxon>Oxalobacteraceae</taxon>
        <taxon>Telluria group</taxon>
        <taxon>Massilia</taxon>
    </lineage>
</organism>
<dbReference type="GO" id="GO:0016787">
    <property type="term" value="F:hydrolase activity"/>
    <property type="evidence" value="ECO:0007669"/>
    <property type="project" value="UniProtKB-KW"/>
</dbReference>
<feature type="domain" description="Integrase catalytic" evidence="8">
    <location>
        <begin position="133"/>
        <end position="313"/>
    </location>
</feature>
<evidence type="ECO:0000256" key="3">
    <source>
        <dbReference type="ARBA" id="ARBA00022759"/>
    </source>
</evidence>
<dbReference type="OrthoDB" id="9803878at2"/>
<dbReference type="PROSITE" id="PS50994">
    <property type="entry name" value="INTEGRASE"/>
    <property type="match status" value="1"/>
</dbReference>
<evidence type="ECO:0000256" key="5">
    <source>
        <dbReference type="ARBA" id="ARBA00022842"/>
    </source>
</evidence>
<evidence type="ECO:0000256" key="1">
    <source>
        <dbReference type="ARBA" id="ARBA00022722"/>
    </source>
</evidence>
<dbReference type="SUPFAM" id="SSF53098">
    <property type="entry name" value="Ribonuclease H-like"/>
    <property type="match status" value="1"/>
</dbReference>
<evidence type="ECO:0000313" key="9">
    <source>
        <dbReference type="EMBL" id="PIL39175.1"/>
    </source>
</evidence>
<dbReference type="Gene3D" id="3.30.420.10">
    <property type="entry name" value="Ribonuclease H-like superfamily/Ribonuclease H"/>
    <property type="match status" value="1"/>
</dbReference>
<keyword evidence="2" id="KW-0479">Metal-binding</keyword>
<evidence type="ECO:0000256" key="4">
    <source>
        <dbReference type="ARBA" id="ARBA00022801"/>
    </source>
</evidence>
<keyword evidence="3" id="KW-0255">Endonuclease</keyword>
<dbReference type="Pfam" id="PF13683">
    <property type="entry name" value="rve_3"/>
    <property type="match status" value="1"/>
</dbReference>
<dbReference type="InterPro" id="IPR039537">
    <property type="entry name" value="Retrotran_Ty1/copia-like"/>
</dbReference>
<dbReference type="GO" id="GO:0004519">
    <property type="term" value="F:endonuclease activity"/>
    <property type="evidence" value="ECO:0007669"/>
    <property type="project" value="UniProtKB-KW"/>
</dbReference>
<evidence type="ECO:0000313" key="10">
    <source>
        <dbReference type="Proteomes" id="UP000228593"/>
    </source>
</evidence>
<dbReference type="RefSeq" id="WP_099916583.1">
    <property type="nucleotide sequence ID" value="NZ_BMHS01000018.1"/>
</dbReference>
<dbReference type="InterPro" id="IPR047656">
    <property type="entry name" value="IS481-like_transpos"/>
</dbReference>
<gene>
    <name evidence="9" type="ORF">CR103_13880</name>
</gene>
<keyword evidence="5" id="KW-0460">Magnesium</keyword>
<evidence type="ECO:0000259" key="8">
    <source>
        <dbReference type="PROSITE" id="PS50994"/>
    </source>
</evidence>
<dbReference type="GO" id="GO:0003676">
    <property type="term" value="F:nucleic acid binding"/>
    <property type="evidence" value="ECO:0007669"/>
    <property type="project" value="InterPro"/>
</dbReference>
<dbReference type="GO" id="GO:0015074">
    <property type="term" value="P:DNA integration"/>
    <property type="evidence" value="ECO:0007669"/>
    <property type="project" value="UniProtKB-KW"/>
</dbReference>